<reference evidence="1 2" key="2">
    <citation type="journal article" date="2013" name="PLoS ONE">
        <title>INDIGO - INtegrated Data Warehouse of MIcrobial GenOmes with Examples from the Red Sea Extremophiles.</title>
        <authorList>
            <person name="Alam I."/>
            <person name="Antunes A."/>
            <person name="Kamau A.A."/>
            <person name="Ba Alawi W."/>
            <person name="Kalkatawi M."/>
            <person name="Stingl U."/>
            <person name="Bajic V.B."/>
        </authorList>
    </citation>
    <scope>NUCLEOTIDE SEQUENCE [LARGE SCALE GENOMIC DNA]</scope>
    <source>
        <strain evidence="1 2">SARL4B</strain>
    </source>
</reference>
<proteinExistence type="predicted"/>
<dbReference type="GeneID" id="23799411"/>
<organism evidence="1 2">
    <name type="scientific">Halorhabdus tiamatea SARL4B</name>
    <dbReference type="NCBI Taxonomy" id="1033806"/>
    <lineage>
        <taxon>Archaea</taxon>
        <taxon>Methanobacteriati</taxon>
        <taxon>Methanobacteriota</taxon>
        <taxon>Stenosarchaea group</taxon>
        <taxon>Halobacteria</taxon>
        <taxon>Halobacteriales</taxon>
        <taxon>Haloarculaceae</taxon>
        <taxon>Halorhabdus</taxon>
    </lineage>
</organism>
<dbReference type="AlphaFoldDB" id="U2DNH7"/>
<reference evidence="1 2" key="1">
    <citation type="journal article" date="2011" name="J. Bacteriol.">
        <title>Genome sequence of Halorhabdus tiamatea, the first archaeon isolated from a deep-sea anoxic brine lake.</title>
        <authorList>
            <person name="Antunes A."/>
            <person name="Alam I."/>
            <person name="Bajic V.B."/>
            <person name="Stingl U."/>
        </authorList>
    </citation>
    <scope>NUCLEOTIDE SEQUENCE [LARGE SCALE GENOMIC DNA]</scope>
    <source>
        <strain evidence="1 2">SARL4B</strain>
    </source>
</reference>
<dbReference type="RefSeq" id="WP_021029368.1">
    <property type="nucleotide sequence ID" value="NC_021921.1"/>
</dbReference>
<dbReference type="EMBL" id="AFNT02000005">
    <property type="protein sequence ID" value="ERJ07237.1"/>
    <property type="molecule type" value="Genomic_DNA"/>
</dbReference>
<name>U2DNH7_9EURY</name>
<sequence>MGNGNGNGNAARRRRVHAALQRALSGVTLSSEDYTAIRTWVNEELPQLQAAGYTTYVVFGSYRREYHRSLRIAQYELAKPTTATAVVLGDTPPLGLTLGRDRTDPLEFELKFHLLTEFADRNVAIYEKDSGGEAVELGLLRGDHCFDQTVVLPRDYYGIGHTDFGGKDEVLAVARRIAFADDLDESQKKAELRGLLATARDDGIELTEHELTVFLDDALENRDETEPSYSWVHLALFRQFEVANRCRTWHSREDLREAVTSVALAAPGQWAVDVDAD</sequence>
<dbReference type="Proteomes" id="UP000003861">
    <property type="component" value="Unassembled WGS sequence"/>
</dbReference>
<dbReference type="OrthoDB" id="275495at2157"/>
<dbReference type="eggNOG" id="arCOG08150">
    <property type="taxonomic scope" value="Archaea"/>
</dbReference>
<comment type="caution">
    <text evidence="1">The sequence shown here is derived from an EMBL/GenBank/DDBJ whole genome shotgun (WGS) entry which is preliminary data.</text>
</comment>
<evidence type="ECO:0000313" key="2">
    <source>
        <dbReference type="Proteomes" id="UP000003861"/>
    </source>
</evidence>
<gene>
    <name evidence="1" type="ORF">HLRTI_000595</name>
</gene>
<dbReference type="Pfam" id="PF26508">
    <property type="entry name" value="DUF8170"/>
    <property type="match status" value="1"/>
</dbReference>
<evidence type="ECO:0000313" key="1">
    <source>
        <dbReference type="EMBL" id="ERJ07237.1"/>
    </source>
</evidence>
<dbReference type="InterPro" id="IPR058483">
    <property type="entry name" value="DUF8170"/>
</dbReference>
<protein>
    <submittedName>
        <fullName evidence="1">Uncharacterized protein</fullName>
    </submittedName>
</protein>
<accession>U2DNH7</accession>